<gene>
    <name evidence="2" type="ORF">CPELLU_LOCUS18178</name>
</gene>
<feature type="domain" description="MULE transposase" evidence="1">
    <location>
        <begin position="76"/>
        <end position="138"/>
    </location>
</feature>
<dbReference type="Pfam" id="PF10551">
    <property type="entry name" value="MULE"/>
    <property type="match status" value="1"/>
</dbReference>
<evidence type="ECO:0000313" key="2">
    <source>
        <dbReference type="EMBL" id="CAG8806165.1"/>
    </source>
</evidence>
<dbReference type="EMBL" id="CAJVQA010034727">
    <property type="protein sequence ID" value="CAG8806165.1"/>
    <property type="molecule type" value="Genomic_DNA"/>
</dbReference>
<dbReference type="InterPro" id="IPR018289">
    <property type="entry name" value="MULE_transposase_dom"/>
</dbReference>
<dbReference type="OrthoDB" id="2366576at2759"/>
<proteinExistence type="predicted"/>
<dbReference type="PANTHER" id="PTHR47718">
    <property type="entry name" value="OS01G0519700 PROTEIN"/>
    <property type="match status" value="1"/>
</dbReference>
<evidence type="ECO:0000259" key="1">
    <source>
        <dbReference type="Pfam" id="PF10551"/>
    </source>
</evidence>
<reference evidence="2" key="1">
    <citation type="submission" date="2021-06" db="EMBL/GenBank/DDBJ databases">
        <authorList>
            <person name="Kallberg Y."/>
            <person name="Tangrot J."/>
            <person name="Rosling A."/>
        </authorList>
    </citation>
    <scope>NUCLEOTIDE SEQUENCE</scope>
    <source>
        <strain evidence="2">FL966</strain>
    </source>
</reference>
<keyword evidence="3" id="KW-1185">Reference proteome</keyword>
<dbReference type="AlphaFoldDB" id="A0A9N9K0S4"/>
<organism evidence="2 3">
    <name type="scientific">Cetraspora pellucida</name>
    <dbReference type="NCBI Taxonomy" id="1433469"/>
    <lineage>
        <taxon>Eukaryota</taxon>
        <taxon>Fungi</taxon>
        <taxon>Fungi incertae sedis</taxon>
        <taxon>Mucoromycota</taxon>
        <taxon>Glomeromycotina</taxon>
        <taxon>Glomeromycetes</taxon>
        <taxon>Diversisporales</taxon>
        <taxon>Gigasporaceae</taxon>
        <taxon>Cetraspora</taxon>
    </lineage>
</organism>
<dbReference type="Proteomes" id="UP000789759">
    <property type="component" value="Unassembled WGS sequence"/>
</dbReference>
<sequence>MFKESNHTEYTNEIENTSLLTSFEKGISSDLFSTKLTTKTLENDTTSMSNWLDSQKEHDSQWIVVRSWDKDDTLTNIVLSMFVGFNHNRHNILLVQALLPNKSMEFHVWMFKEILKATDKQPAVIITDADFTVDSAVCQ</sequence>
<name>A0A9N9K0S4_9GLOM</name>
<accession>A0A9N9K0S4</accession>
<comment type="caution">
    <text evidence="2">The sequence shown here is derived from an EMBL/GenBank/DDBJ whole genome shotgun (WGS) entry which is preliminary data.</text>
</comment>
<evidence type="ECO:0000313" key="3">
    <source>
        <dbReference type="Proteomes" id="UP000789759"/>
    </source>
</evidence>
<protein>
    <submittedName>
        <fullName evidence="2">20692_t:CDS:1</fullName>
    </submittedName>
</protein>
<feature type="non-terminal residue" evidence="2">
    <location>
        <position position="1"/>
    </location>
</feature>